<proteinExistence type="predicted"/>
<evidence type="ECO:0000313" key="2">
    <source>
        <dbReference type="Proteomes" id="UP000800200"/>
    </source>
</evidence>
<evidence type="ECO:0000313" key="1">
    <source>
        <dbReference type="EMBL" id="KAF2187980.1"/>
    </source>
</evidence>
<feature type="non-terminal residue" evidence="1">
    <location>
        <position position="111"/>
    </location>
</feature>
<dbReference type="OrthoDB" id="3526025at2759"/>
<dbReference type="EMBL" id="ML994625">
    <property type="protein sequence ID" value="KAF2187980.1"/>
    <property type="molecule type" value="Genomic_DNA"/>
</dbReference>
<dbReference type="Proteomes" id="UP000800200">
    <property type="component" value="Unassembled WGS sequence"/>
</dbReference>
<organism evidence="1 2">
    <name type="scientific">Zopfia rhizophila CBS 207.26</name>
    <dbReference type="NCBI Taxonomy" id="1314779"/>
    <lineage>
        <taxon>Eukaryota</taxon>
        <taxon>Fungi</taxon>
        <taxon>Dikarya</taxon>
        <taxon>Ascomycota</taxon>
        <taxon>Pezizomycotina</taxon>
        <taxon>Dothideomycetes</taxon>
        <taxon>Dothideomycetes incertae sedis</taxon>
        <taxon>Zopfiaceae</taxon>
        <taxon>Zopfia</taxon>
    </lineage>
</organism>
<accession>A0A6A6ECW6</accession>
<sequence>NPTKNIQQALAGCGSSAGELVHIDVRSPSISMFDDAAYTNHLNGKSDIIVCSKNYKGRDENPPGQRLWPSEILWQSWMMAAEAQRSRLSDLQAIIRFRVVNESTKSVIWHA</sequence>
<gene>
    <name evidence="1" type="ORF">K469DRAFT_475647</name>
</gene>
<name>A0A6A6ECW6_9PEZI</name>
<dbReference type="AlphaFoldDB" id="A0A6A6ECW6"/>
<reference evidence="1" key="1">
    <citation type="journal article" date="2020" name="Stud. Mycol.">
        <title>101 Dothideomycetes genomes: a test case for predicting lifestyles and emergence of pathogens.</title>
        <authorList>
            <person name="Haridas S."/>
            <person name="Albert R."/>
            <person name="Binder M."/>
            <person name="Bloem J."/>
            <person name="Labutti K."/>
            <person name="Salamov A."/>
            <person name="Andreopoulos B."/>
            <person name="Baker S."/>
            <person name="Barry K."/>
            <person name="Bills G."/>
            <person name="Bluhm B."/>
            <person name="Cannon C."/>
            <person name="Castanera R."/>
            <person name="Culley D."/>
            <person name="Daum C."/>
            <person name="Ezra D."/>
            <person name="Gonzalez J."/>
            <person name="Henrissat B."/>
            <person name="Kuo A."/>
            <person name="Liang C."/>
            <person name="Lipzen A."/>
            <person name="Lutzoni F."/>
            <person name="Magnuson J."/>
            <person name="Mondo S."/>
            <person name="Nolan M."/>
            <person name="Ohm R."/>
            <person name="Pangilinan J."/>
            <person name="Park H.-J."/>
            <person name="Ramirez L."/>
            <person name="Alfaro M."/>
            <person name="Sun H."/>
            <person name="Tritt A."/>
            <person name="Yoshinaga Y."/>
            <person name="Zwiers L.-H."/>
            <person name="Turgeon B."/>
            <person name="Goodwin S."/>
            <person name="Spatafora J."/>
            <person name="Crous P."/>
            <person name="Grigoriev I."/>
        </authorList>
    </citation>
    <scope>NUCLEOTIDE SEQUENCE</scope>
    <source>
        <strain evidence="1">CBS 207.26</strain>
    </source>
</reference>
<feature type="non-terminal residue" evidence="1">
    <location>
        <position position="1"/>
    </location>
</feature>
<keyword evidence="2" id="KW-1185">Reference proteome</keyword>
<protein>
    <submittedName>
        <fullName evidence="1">Uncharacterized protein</fullName>
    </submittedName>
</protein>